<dbReference type="PANTHER" id="PTHR43663:SF1">
    <property type="entry name" value="CHROMATE TRANSPORTER"/>
    <property type="match status" value="1"/>
</dbReference>
<comment type="caution">
    <text evidence="8">The sequence shown here is derived from an EMBL/GenBank/DDBJ whole genome shotgun (WGS) entry which is preliminary data.</text>
</comment>
<protein>
    <submittedName>
        <fullName evidence="8">Chromate transporter</fullName>
    </submittedName>
</protein>
<comment type="similarity">
    <text evidence="2">Belongs to the chromate ion transporter (CHR) (TC 2.A.51) family.</text>
</comment>
<reference evidence="8" key="1">
    <citation type="journal article" date="2021" name="PeerJ">
        <title>Extensive microbial diversity within the chicken gut microbiome revealed by metagenomics and culture.</title>
        <authorList>
            <person name="Gilroy R."/>
            <person name="Ravi A."/>
            <person name="Getino M."/>
            <person name="Pursley I."/>
            <person name="Horton D.L."/>
            <person name="Alikhan N.F."/>
            <person name="Baker D."/>
            <person name="Gharbi K."/>
            <person name="Hall N."/>
            <person name="Watson M."/>
            <person name="Adriaenssens E.M."/>
            <person name="Foster-Nyarko E."/>
            <person name="Jarju S."/>
            <person name="Secka A."/>
            <person name="Antonio M."/>
            <person name="Oren A."/>
            <person name="Chaudhuri R.R."/>
            <person name="La Ragione R."/>
            <person name="Hildebrand F."/>
            <person name="Pallen M.J."/>
        </authorList>
    </citation>
    <scope>NUCLEOTIDE SEQUENCE</scope>
    <source>
        <strain evidence="8">ChiBcec1-1093</strain>
    </source>
</reference>
<dbReference type="GO" id="GO:0015109">
    <property type="term" value="F:chromate transmembrane transporter activity"/>
    <property type="evidence" value="ECO:0007669"/>
    <property type="project" value="InterPro"/>
</dbReference>
<dbReference type="Proteomes" id="UP000824101">
    <property type="component" value="Unassembled WGS sequence"/>
</dbReference>
<evidence type="ECO:0000256" key="5">
    <source>
        <dbReference type="ARBA" id="ARBA00022989"/>
    </source>
</evidence>
<evidence type="ECO:0000313" key="8">
    <source>
        <dbReference type="EMBL" id="HIZ79112.1"/>
    </source>
</evidence>
<feature type="transmembrane region" description="Helical" evidence="7">
    <location>
        <begin position="73"/>
        <end position="95"/>
    </location>
</feature>
<dbReference type="GO" id="GO:0005886">
    <property type="term" value="C:plasma membrane"/>
    <property type="evidence" value="ECO:0007669"/>
    <property type="project" value="UniProtKB-SubCell"/>
</dbReference>
<keyword evidence="6 7" id="KW-0472">Membrane</keyword>
<reference evidence="8" key="2">
    <citation type="submission" date="2021-04" db="EMBL/GenBank/DDBJ databases">
        <authorList>
            <person name="Gilroy R."/>
        </authorList>
    </citation>
    <scope>NUCLEOTIDE SEQUENCE</scope>
    <source>
        <strain evidence="8">ChiBcec1-1093</strain>
    </source>
</reference>
<evidence type="ECO:0000256" key="6">
    <source>
        <dbReference type="ARBA" id="ARBA00023136"/>
    </source>
</evidence>
<sequence>MTWLTLLLAFLQIGFFSIGGGYATIPLIQEQVVDRYHWLSMQEFTDIITISQMTPGPLAVNTSTFTGIRIMGIPGAILATFGCIFSGFVICLCLYRFFSRYRSAGPVFTVLKGLRAASIGLIAASAGTILSMALAGTMVLGGIAIPVNGIAVVLFLLSLVLLRKFHLNPILVMAVSGALGAVIYSIPL</sequence>
<dbReference type="PANTHER" id="PTHR43663">
    <property type="entry name" value="CHROMATE TRANSPORT PROTEIN-RELATED"/>
    <property type="match status" value="1"/>
</dbReference>
<comment type="subcellular location">
    <subcellularLocation>
        <location evidence="1">Cell membrane</location>
        <topology evidence="1">Multi-pass membrane protein</topology>
    </subcellularLocation>
</comment>
<keyword evidence="3" id="KW-1003">Cell membrane</keyword>
<feature type="transmembrane region" description="Helical" evidence="7">
    <location>
        <begin position="116"/>
        <end position="137"/>
    </location>
</feature>
<accession>A0A9D2GHR5</accession>
<feature type="transmembrane region" description="Helical" evidence="7">
    <location>
        <begin position="169"/>
        <end position="186"/>
    </location>
</feature>
<evidence type="ECO:0000256" key="2">
    <source>
        <dbReference type="ARBA" id="ARBA00005262"/>
    </source>
</evidence>
<feature type="transmembrane region" description="Helical" evidence="7">
    <location>
        <begin position="143"/>
        <end position="162"/>
    </location>
</feature>
<evidence type="ECO:0000256" key="7">
    <source>
        <dbReference type="SAM" id="Phobius"/>
    </source>
</evidence>
<keyword evidence="4 7" id="KW-0812">Transmembrane</keyword>
<name>A0A9D2GHR5_9FIRM</name>
<dbReference type="EMBL" id="DXBC01000073">
    <property type="protein sequence ID" value="HIZ79112.1"/>
    <property type="molecule type" value="Genomic_DNA"/>
</dbReference>
<dbReference type="InterPro" id="IPR052518">
    <property type="entry name" value="CHR_Transporter"/>
</dbReference>
<evidence type="ECO:0000256" key="3">
    <source>
        <dbReference type="ARBA" id="ARBA00022475"/>
    </source>
</evidence>
<proteinExistence type="inferred from homology"/>
<gene>
    <name evidence="8" type="ORF">IAA17_04930</name>
</gene>
<evidence type="ECO:0000256" key="1">
    <source>
        <dbReference type="ARBA" id="ARBA00004651"/>
    </source>
</evidence>
<organism evidence="8 9">
    <name type="scientific">Candidatus Lachnoclostridium stercorigallinarum</name>
    <dbReference type="NCBI Taxonomy" id="2838634"/>
    <lineage>
        <taxon>Bacteria</taxon>
        <taxon>Bacillati</taxon>
        <taxon>Bacillota</taxon>
        <taxon>Clostridia</taxon>
        <taxon>Lachnospirales</taxon>
        <taxon>Lachnospiraceae</taxon>
    </lineage>
</organism>
<evidence type="ECO:0000256" key="4">
    <source>
        <dbReference type="ARBA" id="ARBA00022692"/>
    </source>
</evidence>
<evidence type="ECO:0000313" key="9">
    <source>
        <dbReference type="Proteomes" id="UP000824101"/>
    </source>
</evidence>
<dbReference type="AlphaFoldDB" id="A0A9D2GHR5"/>
<dbReference type="InterPro" id="IPR003370">
    <property type="entry name" value="Chromate_transpt"/>
</dbReference>
<dbReference type="Pfam" id="PF02417">
    <property type="entry name" value="Chromate_transp"/>
    <property type="match status" value="1"/>
</dbReference>
<keyword evidence="5 7" id="KW-1133">Transmembrane helix</keyword>